<feature type="active site" description="Charge relay system" evidence="5">
    <location>
        <position position="164"/>
    </location>
</feature>
<dbReference type="InterPro" id="IPR036852">
    <property type="entry name" value="Peptidase_S8/S53_dom_sf"/>
</dbReference>
<evidence type="ECO:0000256" key="2">
    <source>
        <dbReference type="ARBA" id="ARBA00022670"/>
    </source>
</evidence>
<feature type="domain" description="Peptidase S8/S53" evidence="7">
    <location>
        <begin position="156"/>
        <end position="386"/>
    </location>
</feature>
<name>A0ABT4A9H5_9BACT</name>
<dbReference type="Pfam" id="PF17957">
    <property type="entry name" value="Big_7"/>
    <property type="match status" value="14"/>
</dbReference>
<dbReference type="InterPro" id="IPR034193">
    <property type="entry name" value="PCSK9_ProteinaseK-like"/>
</dbReference>
<protein>
    <submittedName>
        <fullName evidence="9">Ig-like domain-containing protein</fullName>
    </submittedName>
</protein>
<dbReference type="Pfam" id="PF05922">
    <property type="entry name" value="Inhibitor_I9"/>
    <property type="match status" value="1"/>
</dbReference>
<dbReference type="Gene3D" id="2.60.40.10">
    <property type="entry name" value="Immunoglobulins"/>
    <property type="match status" value="14"/>
</dbReference>
<dbReference type="PROSITE" id="PS00136">
    <property type="entry name" value="SUBTILASE_ASP"/>
    <property type="match status" value="1"/>
</dbReference>
<accession>A0ABT4A9H5</accession>
<dbReference type="SUPFAM" id="SSF54897">
    <property type="entry name" value="Protease propeptides/inhibitors"/>
    <property type="match status" value="1"/>
</dbReference>
<dbReference type="EMBL" id="JAPNKA010000001">
    <property type="protein sequence ID" value="MCY1078280.1"/>
    <property type="molecule type" value="Genomic_DNA"/>
</dbReference>
<evidence type="ECO:0000259" key="7">
    <source>
        <dbReference type="Pfam" id="PF00082"/>
    </source>
</evidence>
<keyword evidence="3 5" id="KW-0378">Hydrolase</keyword>
<dbReference type="PANTHER" id="PTHR43806">
    <property type="entry name" value="PEPTIDASE S8"/>
    <property type="match status" value="1"/>
</dbReference>
<dbReference type="InterPro" id="IPR037045">
    <property type="entry name" value="S8pro/Inhibitor_I9_sf"/>
</dbReference>
<feature type="signal peptide" evidence="6">
    <location>
        <begin position="1"/>
        <end position="20"/>
    </location>
</feature>
<dbReference type="Gene3D" id="3.40.50.200">
    <property type="entry name" value="Peptidase S8/S53 domain"/>
    <property type="match status" value="1"/>
</dbReference>
<comment type="caution">
    <text evidence="9">The sequence shown here is derived from an EMBL/GenBank/DDBJ whole genome shotgun (WGS) entry which is preliminary data.</text>
</comment>
<dbReference type="InterPro" id="IPR050131">
    <property type="entry name" value="Peptidase_S8_subtilisin-like"/>
</dbReference>
<dbReference type="Pfam" id="PF00082">
    <property type="entry name" value="Peptidase_S8"/>
    <property type="match status" value="1"/>
</dbReference>
<dbReference type="RefSeq" id="WP_267537067.1">
    <property type="nucleotide sequence ID" value="NZ_JAPNKA010000001.1"/>
</dbReference>
<dbReference type="PANTHER" id="PTHR43806:SF11">
    <property type="entry name" value="CEREVISIN-RELATED"/>
    <property type="match status" value="1"/>
</dbReference>
<keyword evidence="2 5" id="KW-0645">Protease</keyword>
<comment type="similarity">
    <text evidence="1 5">Belongs to the peptidase S8 family.</text>
</comment>
<dbReference type="InterPro" id="IPR013783">
    <property type="entry name" value="Ig-like_fold"/>
</dbReference>
<evidence type="ECO:0000256" key="5">
    <source>
        <dbReference type="PROSITE-ProRule" id="PRU01240"/>
    </source>
</evidence>
<dbReference type="Proteomes" id="UP001207654">
    <property type="component" value="Unassembled WGS sequence"/>
</dbReference>
<evidence type="ECO:0000256" key="4">
    <source>
        <dbReference type="ARBA" id="ARBA00022825"/>
    </source>
</evidence>
<evidence type="ECO:0000259" key="8">
    <source>
        <dbReference type="Pfam" id="PF05922"/>
    </source>
</evidence>
<dbReference type="PRINTS" id="PR00723">
    <property type="entry name" value="SUBTILISIN"/>
</dbReference>
<dbReference type="InterPro" id="IPR022398">
    <property type="entry name" value="Peptidase_S8_His-AS"/>
</dbReference>
<dbReference type="InterPro" id="IPR010259">
    <property type="entry name" value="S8pro/Inhibitor_I9"/>
</dbReference>
<dbReference type="InterPro" id="IPR000209">
    <property type="entry name" value="Peptidase_S8/S53_dom"/>
</dbReference>
<keyword evidence="6" id="KW-0732">Signal</keyword>
<evidence type="ECO:0000256" key="3">
    <source>
        <dbReference type="ARBA" id="ARBA00022801"/>
    </source>
</evidence>
<dbReference type="Gene3D" id="3.30.70.80">
    <property type="entry name" value="Peptidase S8 propeptide/proteinase inhibitor I9"/>
    <property type="match status" value="1"/>
</dbReference>
<feature type="active site" description="Charge relay system" evidence="5">
    <location>
        <position position="350"/>
    </location>
</feature>
<feature type="chain" id="PRO_5045485493" evidence="6">
    <location>
        <begin position="21"/>
        <end position="2224"/>
    </location>
</feature>
<sequence>MRILVTLLAAGLVLASCERASVEPASEPEAPTRTVKSFVAGSRLMKTGKAVPGRYIVALDKAALAEAPVGELAHQLSALHGATLDQVYSRSLHGFSATMTQEDALRLSNDPRVRYVEEDGEASLASTQTNAPWGLDRIDQGTLPLDQLYRYNSIGSGVHAYVIDSGIRLTHAEFGGRAVHGFSAIADGNGSNDCNGHGTHVASTLGGATSGVAKGVTLHSVRVVGCSPSFTWSQVIAGIDWVTANHVKPAVATLSLAGEAMQAVDDAVAASINAGVFYAVAAGNGSKDACTVSPARVPAAMTVAATNRSDAWASSFSNHGSCVDLFAPGEGITAAWYSDDTTLAALSGTSMASAHVAGVAALFLESHSQATPEQVSAELTSSATPGTISSLPANSPNLLLYARRCTGNGPSPSQVVLTSPSTGSTLSGTVTLTATATDDERVTRVEFFLGDRSLGWDASAPYELVWNSALAGNGAAVLTARAYDTNCNEAVSAPVNVTLSNAGNAAFSSTWGAPECVAPSNKCDSAWLLEGRGDLGPEVHAPNTLGSACADGTEGTYGASPSLERLVVTRIDGTAFVAGKEVTVQATVRASTNAANEVLDLYVSPDVSNPSWTRIASLKLPYQGAGTWTHSTRYLLPAGGRHILRGVYHSGSGTASACSSDPLADHDDLVIEVGTQPDTTPPFVNISSPAGGSTVSKVVEVSVDASDNFGVNRVELYDGSTLIATSGHSPSTPYKLSWDTRTVPNGNRTLTARAYDLAGNVSTSAPITVRLDNDLVPPTVSISTPAEGATVRQTITISGSVSDNRGVTYVSVVVDDRTINYFSGYYFPLSSFQTGWDTRLFTNGPKVIHVNAFDAAGNVTERTLNVLVDNDFTPPQISITSPFDGAAVSGIVSFEAAASDNQGIADVEFFVDGERLWAADTTAPYAVSWNSADVLNGTHTLTARARDQAPYYTTSAPITVEVRNPGSAQFDPVLKVPRCDAVEARCDTRTLVRGRATLRPELNMPNTLDGCLDGTSGYYQYDESIERVRVIREDGTPLAAGKRVRIEADVWVYIATSNLLDLYYTTSVSGAPVWTYLTTVKPTATGLQTLSADYVLPASGQQAIRAAFRNSGATTGPCQGGSKTDVDDLVFAVGAQEPDSLPPTQVAITSPSNGASVSGTVTVTASASDDLGVAAVDFFDGQTLIETDTQPPYSVNWNSRSAPNGSRTLTVRARDLAGNEVTSQPVTVTTHNDLVVPVVSLTAPAAGARVGSSVAVSALATDDQGVTRVEFYDGLSLIGYDFYAPFTTTWIPRVTQTSNRTLTAWAYDAAGNVAISAPVDVVAVVLESTPPTVSLSAPANGAWLFGTVTLSADATDESGVSKVEFLVDGVVIRTHTAAPPYVYSWDSRGKADGSHTLSVRATDLHGNVATSTVVSVMLDNTAPIVTFTSPANEAALVGMVYLQANASDSVGVTRVDFLVDGVLLASDATAPYSVDWDTGLWLNGNHTLVARAHDVAGNMTSSAQVTVFTNQPGGSGYDYYLRVPECYSQGSVCDTTGYVKGRQSGEFYGGSSTLGNTCADGADSLEAQKINRIKVSSVNGGLLTQGQLARVEVHVNVLDTAMDALDLFSAGDANHPSWTYLTTLRPSATGSQVLSAEYVLPAGRLQAVRAQFRVGGNSGSACSTGPLDDHDDLAFAVDSGPTVELTMSPGYATVKGTVWLFARAVDEQEVTRVEFYVDGTLISTSTSPPVYSANWNTANLPDGVHSFTAKAYDITGLSNSSPPIVVTTDNTPPGATLLSPVPGTYVRGTAQLEAAISANEPVTKVEFYANWSLVGTVTSPPYTLSWNTTGLGGGTYLLVAKAYDSIGNAGSSTGVSVTVDNTVPTTAISAPAQNALVGGTVQVSATASDSQGVERVEFYVDGTLIGTDTSAPYTLSWNTTTVTDEAHVLTSRAYDFAGNVRTSTAVVVNIDNTPPDAVLTSPAPGSSLRGSVMLEASASDSSGVTKVEFYDGTTLIGTDTTASYVLSWNTVGVGEGVHTLSVKAYDSAGKVRTSAGVSVTIDNTAPTTALSAPAQNAAVRGTVPVSATASDNIGVAQVEFYADGTLLGSATTAPYAVSWDTTAWANGSVTLTTRAYDAVGNVTVSAGVAVTVDHTAPTVAITSPTNGASLFLSATLQASASDNRGVTQVVFYDGANVIGTDTTAPYSLSWSVLLVAKGNHTLTAKAYDAAGNVTTSAPVTVKVN</sequence>
<reference evidence="9 10" key="1">
    <citation type="submission" date="2022-11" db="EMBL/GenBank/DDBJ databases">
        <title>Minimal conservation of predation-associated metabolite biosynthetic gene clusters underscores biosynthetic potential of Myxococcota including descriptions for ten novel species: Archangium lansinium sp. nov., Myxococcus landrumus sp. nov., Nannocystis bai.</title>
        <authorList>
            <person name="Ahearne A."/>
            <person name="Stevens C."/>
            <person name="Phillips K."/>
        </authorList>
    </citation>
    <scope>NUCLEOTIDE SEQUENCE [LARGE SCALE GENOMIC DNA]</scope>
    <source>
        <strain evidence="9 10">MIWBW</strain>
    </source>
</reference>
<evidence type="ECO:0000313" key="9">
    <source>
        <dbReference type="EMBL" id="MCY1078280.1"/>
    </source>
</evidence>
<dbReference type="SUPFAM" id="SSF52743">
    <property type="entry name" value="Subtilisin-like"/>
    <property type="match status" value="1"/>
</dbReference>
<proteinExistence type="inferred from homology"/>
<evidence type="ECO:0000313" key="10">
    <source>
        <dbReference type="Proteomes" id="UP001207654"/>
    </source>
</evidence>
<evidence type="ECO:0000256" key="6">
    <source>
        <dbReference type="SAM" id="SignalP"/>
    </source>
</evidence>
<dbReference type="PROSITE" id="PS51257">
    <property type="entry name" value="PROKAR_LIPOPROTEIN"/>
    <property type="match status" value="1"/>
</dbReference>
<dbReference type="PROSITE" id="PS51892">
    <property type="entry name" value="SUBTILASE"/>
    <property type="match status" value="1"/>
</dbReference>
<feature type="active site" description="Charge relay system" evidence="5">
    <location>
        <position position="197"/>
    </location>
</feature>
<keyword evidence="4 5" id="KW-0720">Serine protease</keyword>
<feature type="domain" description="Inhibitor I9" evidence="8">
    <location>
        <begin position="54"/>
        <end position="123"/>
    </location>
</feature>
<keyword evidence="10" id="KW-1185">Reference proteome</keyword>
<evidence type="ECO:0000256" key="1">
    <source>
        <dbReference type="ARBA" id="ARBA00011073"/>
    </source>
</evidence>
<organism evidence="9 10">
    <name type="scientific">Archangium lansingense</name>
    <dbReference type="NCBI Taxonomy" id="2995310"/>
    <lineage>
        <taxon>Bacteria</taxon>
        <taxon>Pseudomonadati</taxon>
        <taxon>Myxococcota</taxon>
        <taxon>Myxococcia</taxon>
        <taxon>Myxococcales</taxon>
        <taxon>Cystobacterineae</taxon>
        <taxon>Archangiaceae</taxon>
        <taxon>Archangium</taxon>
    </lineage>
</organism>
<dbReference type="InterPro" id="IPR015500">
    <property type="entry name" value="Peptidase_S8_subtilisin-rel"/>
</dbReference>
<dbReference type="InterPro" id="IPR023827">
    <property type="entry name" value="Peptidase_S8_Asp-AS"/>
</dbReference>
<dbReference type="PROSITE" id="PS00137">
    <property type="entry name" value="SUBTILASE_HIS"/>
    <property type="match status" value="1"/>
</dbReference>
<dbReference type="CDD" id="cd04077">
    <property type="entry name" value="Peptidases_S8_PCSK9_ProteinaseK_like"/>
    <property type="match status" value="1"/>
</dbReference>
<gene>
    <name evidence="9" type="ORF">OV287_27765</name>
</gene>